<dbReference type="InterPro" id="IPR037066">
    <property type="entry name" value="Plug_dom_sf"/>
</dbReference>
<protein>
    <submittedName>
        <fullName evidence="13">TonB-dependent receptor</fullName>
    </submittedName>
</protein>
<dbReference type="InterPro" id="IPR039426">
    <property type="entry name" value="TonB-dep_rcpt-like"/>
</dbReference>
<dbReference type="InterPro" id="IPR000531">
    <property type="entry name" value="Beta-barrel_TonB"/>
</dbReference>
<dbReference type="Proteomes" id="UP000886722">
    <property type="component" value="Unassembled WGS sequence"/>
</dbReference>
<sequence>MKKHFANEPSPCKRWRRWSRKNTGIFASLHKQVTIGVLSCSMSILLLTTPEDIFAQSFETDSVKELDISEITVTGNILPPTRTAVLPIPILDRTDAAVAPLQTIEAALRLSPSVDVRERGSKGVQADISIRGGSFDQTLIMLNGVDFTDARTGHQSHSLPIDLDIVSGISVEDGTAGIGAFAGAVNIRTQPLRPTYLRAEISGGQFGYAYGNLSGAITHKRFTLFGAGSYRASDGYTRNTDFKNYNAFVRVGYDSRRAGYFDGQAGWQTRNFGANGFYSLKYPDQYEATRTFLSSIRWQKSIGRLFLESSVSYRKNFDRFEMVRGDASKIPFNYHNTDRIGASLRSDYSWVWGTTSLHGDYRYDYIYSSVLGKPLHSPRKAKGEKEGLYTQGATRHSGDIRLRHTKQIGKFDIEGSVGSVFSSYETTPVWSLSGGYRPIDGLHIGIAAVQSMRLPTFTDLYYTATGYISNPNLKPEKATTYRLRATYQKKNWRTAAEVYYRDGRDIIDWVQKNADSEWESQQLTRLGTLGIEWSGGYYGNGFLQQATLAYGYMTTDKKSGDYISKYALDYMRHKATACIGIRFLRYVTLTVTAGLYDRNGNYIAADGRQTPYRTYALLDARIAWERRHLRIYIDGNNITATRYCDFGGLKMPEGWFTGGLVVTY</sequence>
<feature type="domain" description="TonB-dependent receptor plug" evidence="12">
    <location>
        <begin position="88"/>
        <end position="178"/>
    </location>
</feature>
<dbReference type="Gene3D" id="2.40.170.20">
    <property type="entry name" value="TonB-dependent receptor, beta-barrel domain"/>
    <property type="match status" value="1"/>
</dbReference>
<evidence type="ECO:0000256" key="10">
    <source>
        <dbReference type="RuleBase" id="RU003357"/>
    </source>
</evidence>
<dbReference type="SUPFAM" id="SSF56935">
    <property type="entry name" value="Porins"/>
    <property type="match status" value="1"/>
</dbReference>
<evidence type="ECO:0000259" key="12">
    <source>
        <dbReference type="Pfam" id="PF07715"/>
    </source>
</evidence>
<evidence type="ECO:0000259" key="11">
    <source>
        <dbReference type="Pfam" id="PF00593"/>
    </source>
</evidence>
<dbReference type="Pfam" id="PF07715">
    <property type="entry name" value="Plug"/>
    <property type="match status" value="1"/>
</dbReference>
<dbReference type="GO" id="GO:0015344">
    <property type="term" value="F:siderophore uptake transmembrane transporter activity"/>
    <property type="evidence" value="ECO:0007669"/>
    <property type="project" value="TreeGrafter"/>
</dbReference>
<proteinExistence type="inferred from homology"/>
<keyword evidence="5" id="KW-0732">Signal</keyword>
<comment type="caution">
    <text evidence="13">The sequence shown here is derived from an EMBL/GenBank/DDBJ whole genome shotgun (WGS) entry which is preliminary data.</text>
</comment>
<dbReference type="AlphaFoldDB" id="A0A9D1GDH2"/>
<dbReference type="Gene3D" id="2.170.130.10">
    <property type="entry name" value="TonB-dependent receptor, plug domain"/>
    <property type="match status" value="1"/>
</dbReference>
<evidence type="ECO:0000313" key="14">
    <source>
        <dbReference type="Proteomes" id="UP000886722"/>
    </source>
</evidence>
<evidence type="ECO:0000256" key="1">
    <source>
        <dbReference type="ARBA" id="ARBA00004571"/>
    </source>
</evidence>
<dbReference type="Pfam" id="PF00593">
    <property type="entry name" value="TonB_dep_Rec_b-barrel"/>
    <property type="match status" value="1"/>
</dbReference>
<dbReference type="GO" id="GO:0044718">
    <property type="term" value="P:siderophore transmembrane transport"/>
    <property type="evidence" value="ECO:0007669"/>
    <property type="project" value="TreeGrafter"/>
</dbReference>
<dbReference type="InterPro" id="IPR012910">
    <property type="entry name" value="Plug_dom"/>
</dbReference>
<dbReference type="InterPro" id="IPR036942">
    <property type="entry name" value="Beta-barrel_TonB_sf"/>
</dbReference>
<evidence type="ECO:0000256" key="5">
    <source>
        <dbReference type="ARBA" id="ARBA00022729"/>
    </source>
</evidence>
<gene>
    <name evidence="13" type="ORF">IAD06_03600</name>
</gene>
<dbReference type="GO" id="GO:0009279">
    <property type="term" value="C:cell outer membrane"/>
    <property type="evidence" value="ECO:0007669"/>
    <property type="project" value="UniProtKB-SubCell"/>
</dbReference>
<keyword evidence="3" id="KW-1134">Transmembrane beta strand</keyword>
<keyword evidence="7 10" id="KW-0472">Membrane</keyword>
<keyword evidence="4" id="KW-0812">Transmembrane</keyword>
<evidence type="ECO:0000256" key="3">
    <source>
        <dbReference type="ARBA" id="ARBA00022452"/>
    </source>
</evidence>
<evidence type="ECO:0000256" key="8">
    <source>
        <dbReference type="ARBA" id="ARBA00023170"/>
    </source>
</evidence>
<organism evidence="13 14">
    <name type="scientific">Candidatus Caccoplasma intestinavium</name>
    <dbReference type="NCBI Taxonomy" id="2840716"/>
    <lineage>
        <taxon>Bacteria</taxon>
        <taxon>Pseudomonadati</taxon>
        <taxon>Bacteroidota</taxon>
        <taxon>Bacteroidia</taxon>
        <taxon>Bacteroidales</taxon>
        <taxon>Bacteroidaceae</taxon>
        <taxon>Bacteroidaceae incertae sedis</taxon>
        <taxon>Candidatus Caccoplasma</taxon>
    </lineage>
</organism>
<name>A0A9D1GDH2_9BACT</name>
<keyword evidence="9" id="KW-0998">Cell outer membrane</keyword>
<evidence type="ECO:0000256" key="7">
    <source>
        <dbReference type="ARBA" id="ARBA00023136"/>
    </source>
</evidence>
<keyword evidence="8 13" id="KW-0675">Receptor</keyword>
<keyword evidence="2" id="KW-0813">Transport</keyword>
<dbReference type="PANTHER" id="PTHR30069:SF29">
    <property type="entry name" value="HEMOGLOBIN AND HEMOGLOBIN-HAPTOGLOBIN-BINDING PROTEIN 1-RELATED"/>
    <property type="match status" value="1"/>
</dbReference>
<evidence type="ECO:0000256" key="4">
    <source>
        <dbReference type="ARBA" id="ARBA00022692"/>
    </source>
</evidence>
<comment type="similarity">
    <text evidence="10">Belongs to the TonB-dependent receptor family.</text>
</comment>
<dbReference type="PANTHER" id="PTHR30069">
    <property type="entry name" value="TONB-DEPENDENT OUTER MEMBRANE RECEPTOR"/>
    <property type="match status" value="1"/>
</dbReference>
<keyword evidence="6 10" id="KW-0798">TonB box</keyword>
<evidence type="ECO:0000256" key="9">
    <source>
        <dbReference type="ARBA" id="ARBA00023237"/>
    </source>
</evidence>
<dbReference type="EMBL" id="DVKT01000025">
    <property type="protein sequence ID" value="HIT39107.1"/>
    <property type="molecule type" value="Genomic_DNA"/>
</dbReference>
<evidence type="ECO:0000256" key="6">
    <source>
        <dbReference type="ARBA" id="ARBA00023077"/>
    </source>
</evidence>
<reference evidence="13" key="2">
    <citation type="journal article" date="2021" name="PeerJ">
        <title>Extensive microbial diversity within the chicken gut microbiome revealed by metagenomics and culture.</title>
        <authorList>
            <person name="Gilroy R."/>
            <person name="Ravi A."/>
            <person name="Getino M."/>
            <person name="Pursley I."/>
            <person name="Horton D.L."/>
            <person name="Alikhan N.F."/>
            <person name="Baker D."/>
            <person name="Gharbi K."/>
            <person name="Hall N."/>
            <person name="Watson M."/>
            <person name="Adriaenssens E.M."/>
            <person name="Foster-Nyarko E."/>
            <person name="Jarju S."/>
            <person name="Secka A."/>
            <person name="Antonio M."/>
            <person name="Oren A."/>
            <person name="Chaudhuri R.R."/>
            <person name="La Ragione R."/>
            <person name="Hildebrand F."/>
            <person name="Pallen M.J."/>
        </authorList>
    </citation>
    <scope>NUCLEOTIDE SEQUENCE</scope>
    <source>
        <strain evidence="13">21143</strain>
    </source>
</reference>
<reference evidence="13" key="1">
    <citation type="submission" date="2020-10" db="EMBL/GenBank/DDBJ databases">
        <authorList>
            <person name="Gilroy R."/>
        </authorList>
    </citation>
    <scope>NUCLEOTIDE SEQUENCE</scope>
    <source>
        <strain evidence="13">21143</strain>
    </source>
</reference>
<evidence type="ECO:0000313" key="13">
    <source>
        <dbReference type="EMBL" id="HIT39107.1"/>
    </source>
</evidence>
<accession>A0A9D1GDH2</accession>
<comment type="subcellular location">
    <subcellularLocation>
        <location evidence="1">Cell outer membrane</location>
        <topology evidence="1">Multi-pass membrane protein</topology>
    </subcellularLocation>
</comment>
<evidence type="ECO:0000256" key="2">
    <source>
        <dbReference type="ARBA" id="ARBA00022448"/>
    </source>
</evidence>
<feature type="domain" description="TonB-dependent receptor-like beta-barrel" evidence="11">
    <location>
        <begin position="227"/>
        <end position="638"/>
    </location>
</feature>